<dbReference type="GO" id="GO:0005975">
    <property type="term" value="P:carbohydrate metabolic process"/>
    <property type="evidence" value="ECO:0007669"/>
    <property type="project" value="InterPro"/>
</dbReference>
<dbReference type="eggNOG" id="COG0388">
    <property type="taxonomic scope" value="Bacteria"/>
</dbReference>
<dbReference type="NCBIfam" id="TIGR02199">
    <property type="entry name" value="rfaE_dom_II"/>
    <property type="match status" value="1"/>
</dbReference>
<dbReference type="NCBIfam" id="TIGR00125">
    <property type="entry name" value="cyt_tran_rel"/>
    <property type="match status" value="1"/>
</dbReference>
<dbReference type="InterPro" id="IPR003010">
    <property type="entry name" value="C-N_Hydrolase"/>
</dbReference>
<dbReference type="AlphaFoldDB" id="M1PKG4"/>
<name>M1PKG4_DESSD</name>
<evidence type="ECO:0000313" key="11">
    <source>
        <dbReference type="Proteomes" id="UP000011721"/>
    </source>
</evidence>
<evidence type="ECO:0000256" key="1">
    <source>
        <dbReference type="ARBA" id="ARBA00010613"/>
    </source>
</evidence>
<dbReference type="SUPFAM" id="SSF52374">
    <property type="entry name" value="Nucleotidylyl transferase"/>
    <property type="match status" value="1"/>
</dbReference>
<dbReference type="Gene3D" id="3.60.110.10">
    <property type="entry name" value="Carbon-nitrogen hydrolase"/>
    <property type="match status" value="1"/>
</dbReference>
<comment type="similarity">
    <text evidence="1">Belongs to the carbon-nitrogen hydrolase superfamily. NIT1/NIT2 family.</text>
</comment>
<dbReference type="InterPro" id="IPR001110">
    <property type="entry name" value="UPF0012_CS"/>
</dbReference>
<sequence>MKSVVVSDTVLSQLGFLQFEIVAGDIQKNLEQVRSGLAELAPAPGSLIVLPEMWATGFVYEQLATLADEIPELLVELEELASSFAIILAGSLPQKLTEGKNKEHSLYNTLFFSGIGKAGARGIAKQNLFSFWKEDLWFQAGKSPSPIALPGGDLLGGLVCYDLRFPEAARFQCRQGAGILVMSAEWPRARIAQWRVLLQARAIENQAFVVAANCCGDWEGMRMGGHSMIVAPDGEIITEAGDTEGACSVPFNREVQKELRERFNSVAPSPWAFEDSDKILSLETITENVTRRRKAGQKIVFTNGCFDIIHAGHVEYLQKARCQGDFLIVGLNNDASIRSIKGPARPINNEQNRARVLAALGCVDGVVLFGEDTPLHLITTIRPDVLVKGADWEEDDIVGGAEVKAGGGRVERISFASQTSTTAVIDQIRAS</sequence>
<dbReference type="PANTHER" id="PTHR23088">
    <property type="entry name" value="NITRILASE-RELATED"/>
    <property type="match status" value="1"/>
</dbReference>
<feature type="domain" description="CN hydrolase" evidence="9">
    <location>
        <begin position="12"/>
        <end position="253"/>
    </location>
</feature>
<evidence type="ECO:0000256" key="3">
    <source>
        <dbReference type="ARBA" id="ARBA00022679"/>
    </source>
</evidence>
<dbReference type="PROSITE" id="PS50263">
    <property type="entry name" value="CN_HYDROLASE"/>
    <property type="match status" value="1"/>
</dbReference>
<evidence type="ECO:0000256" key="2">
    <source>
        <dbReference type="ARBA" id="ARBA00012519"/>
    </source>
</evidence>
<proteinExistence type="inferred from homology"/>
<protein>
    <recommendedName>
        <fullName evidence="2">D-glycero-beta-D-manno-heptose 1-phosphate adenylyltransferase</fullName>
        <ecNumber evidence="2">2.7.7.70</ecNumber>
    </recommendedName>
</protein>
<dbReference type="PANTHER" id="PTHR23088:SF27">
    <property type="entry name" value="DEAMINATED GLUTATHIONE AMIDASE"/>
    <property type="match status" value="1"/>
</dbReference>
<dbReference type="SUPFAM" id="SSF56317">
    <property type="entry name" value="Carbon-nitrogen hydrolase"/>
    <property type="match status" value="1"/>
</dbReference>
<evidence type="ECO:0000313" key="10">
    <source>
        <dbReference type="EMBL" id="AGF76971.1"/>
    </source>
</evidence>
<evidence type="ECO:0000259" key="9">
    <source>
        <dbReference type="PROSITE" id="PS50263"/>
    </source>
</evidence>
<keyword evidence="11" id="KW-1185">Reference proteome</keyword>
<evidence type="ECO:0000256" key="5">
    <source>
        <dbReference type="ARBA" id="ARBA00022741"/>
    </source>
</evidence>
<dbReference type="InterPro" id="IPR004821">
    <property type="entry name" value="Cyt_trans-like"/>
</dbReference>
<evidence type="ECO:0000256" key="8">
    <source>
        <dbReference type="ARBA" id="ARBA00047428"/>
    </source>
</evidence>
<dbReference type="EC" id="2.7.7.70" evidence="2"/>
<dbReference type="Proteomes" id="UP000011721">
    <property type="component" value="Chromosome"/>
</dbReference>
<comment type="catalytic activity">
    <reaction evidence="8">
        <text>D-glycero-beta-D-manno-heptose 1-phosphate + ATP + H(+) = ADP-D-glycero-beta-D-manno-heptose + diphosphate</text>
        <dbReference type="Rhea" id="RHEA:27465"/>
        <dbReference type="ChEBI" id="CHEBI:15378"/>
        <dbReference type="ChEBI" id="CHEBI:30616"/>
        <dbReference type="ChEBI" id="CHEBI:33019"/>
        <dbReference type="ChEBI" id="CHEBI:59967"/>
        <dbReference type="ChEBI" id="CHEBI:61593"/>
        <dbReference type="EC" id="2.7.7.70"/>
    </reaction>
</comment>
<dbReference type="GO" id="GO:0016773">
    <property type="term" value="F:phosphotransferase activity, alcohol group as acceptor"/>
    <property type="evidence" value="ECO:0007669"/>
    <property type="project" value="InterPro"/>
</dbReference>
<dbReference type="GO" id="GO:0016779">
    <property type="term" value="F:nucleotidyltransferase activity"/>
    <property type="evidence" value="ECO:0007669"/>
    <property type="project" value="UniProtKB-KW"/>
</dbReference>
<reference evidence="11" key="1">
    <citation type="journal article" date="2013" name="Stand. Genomic Sci.">
        <title>Complete genome sequence of Desulfocapsa sulfexigens, a marine deltaproteobacterium specialized in disproportionating inorganic sulfur compounds.</title>
        <authorList>
            <person name="Finster K.W."/>
            <person name="Kjeldsen K.U."/>
            <person name="Kube M."/>
            <person name="Reinhardt R."/>
            <person name="Mussmann M."/>
            <person name="Amann R."/>
            <person name="Schreiber L."/>
        </authorList>
    </citation>
    <scope>NUCLEOTIDE SEQUENCE [LARGE SCALE GENOMIC DNA]</scope>
    <source>
        <strain evidence="11">DSM 10523 / SB164P1</strain>
    </source>
</reference>
<dbReference type="GO" id="GO:0005524">
    <property type="term" value="F:ATP binding"/>
    <property type="evidence" value="ECO:0007669"/>
    <property type="project" value="UniProtKB-KW"/>
</dbReference>
<accession>M1PKG4</accession>
<organism evidence="10 11">
    <name type="scientific">Desulfocapsa sulfexigens (strain DSM 10523 / SB164P1)</name>
    <dbReference type="NCBI Taxonomy" id="1167006"/>
    <lineage>
        <taxon>Bacteria</taxon>
        <taxon>Pseudomonadati</taxon>
        <taxon>Thermodesulfobacteriota</taxon>
        <taxon>Desulfobulbia</taxon>
        <taxon>Desulfobulbales</taxon>
        <taxon>Desulfocapsaceae</taxon>
        <taxon>Desulfocapsa</taxon>
    </lineage>
</organism>
<dbReference type="HOGENOM" id="CLU_052148_0_0_7"/>
<dbReference type="Gene3D" id="3.40.50.620">
    <property type="entry name" value="HUPs"/>
    <property type="match status" value="1"/>
</dbReference>
<dbReference type="Pfam" id="PF00795">
    <property type="entry name" value="CN_hydrolase"/>
    <property type="match status" value="1"/>
</dbReference>
<evidence type="ECO:0000256" key="7">
    <source>
        <dbReference type="ARBA" id="ARBA00023277"/>
    </source>
</evidence>
<dbReference type="Pfam" id="PF01467">
    <property type="entry name" value="CTP_transf_like"/>
    <property type="match status" value="1"/>
</dbReference>
<dbReference type="EMBL" id="CP003985">
    <property type="protein sequence ID" value="AGF76971.1"/>
    <property type="molecule type" value="Genomic_DNA"/>
</dbReference>
<evidence type="ECO:0000256" key="6">
    <source>
        <dbReference type="ARBA" id="ARBA00022840"/>
    </source>
</evidence>
<dbReference type="InterPro" id="IPR036526">
    <property type="entry name" value="C-N_Hydrolase_sf"/>
</dbReference>
<keyword evidence="7" id="KW-0119">Carbohydrate metabolism</keyword>
<dbReference type="PATRIC" id="fig|1167006.5.peg.437"/>
<gene>
    <name evidence="10" type="ordered locus">UWK_00386</name>
</gene>
<dbReference type="KEGG" id="dsf:UWK_00386"/>
<dbReference type="PROSITE" id="PS01227">
    <property type="entry name" value="UPF0012"/>
    <property type="match status" value="1"/>
</dbReference>
<evidence type="ECO:0000256" key="4">
    <source>
        <dbReference type="ARBA" id="ARBA00022695"/>
    </source>
</evidence>
<dbReference type="InterPro" id="IPR011914">
    <property type="entry name" value="RfaE_dom_II"/>
</dbReference>
<keyword evidence="3 10" id="KW-0808">Transferase</keyword>
<dbReference type="eggNOG" id="COG0615">
    <property type="taxonomic scope" value="Bacteria"/>
</dbReference>
<dbReference type="STRING" id="1167006.UWK_00386"/>
<keyword evidence="4 10" id="KW-0548">Nucleotidyltransferase</keyword>
<keyword evidence="5" id="KW-0547">Nucleotide-binding</keyword>
<dbReference type="InterPro" id="IPR014729">
    <property type="entry name" value="Rossmann-like_a/b/a_fold"/>
</dbReference>
<keyword evidence="6" id="KW-0067">ATP-binding</keyword>